<sequence length="113" mass="12532">MSEIACNSSSQSIGDTGLAFDEIAWRAVCEKVAVQTHNGCGLSHDYYVERFSSEIERHIDRLPEHQRAQALQIAQDWDYATPAERQETHDWNADNGYCTHGIELGCCPAGCGS</sequence>
<proteinExistence type="predicted"/>
<organism evidence="1 2">
    <name type="scientific">Enterobacter ludwigii</name>
    <dbReference type="NCBI Taxonomy" id="299767"/>
    <lineage>
        <taxon>Bacteria</taxon>
        <taxon>Pseudomonadati</taxon>
        <taxon>Pseudomonadota</taxon>
        <taxon>Gammaproteobacteria</taxon>
        <taxon>Enterobacterales</taxon>
        <taxon>Enterobacteriaceae</taxon>
        <taxon>Enterobacter</taxon>
        <taxon>Enterobacter cloacae complex</taxon>
    </lineage>
</organism>
<name>A0AAX3LIY4_9ENTR</name>
<gene>
    <name evidence="1" type="ORF">PHA72_26690</name>
</gene>
<geneLocation type="plasmid" evidence="1 2">
    <name>unnamed1</name>
</geneLocation>
<keyword evidence="2" id="KW-1185">Reference proteome</keyword>
<keyword evidence="1" id="KW-0614">Plasmid</keyword>
<evidence type="ECO:0000313" key="2">
    <source>
        <dbReference type="Proteomes" id="UP001210538"/>
    </source>
</evidence>
<dbReference type="EMBL" id="CP116348">
    <property type="protein sequence ID" value="WCE15934.1"/>
    <property type="molecule type" value="Genomic_DNA"/>
</dbReference>
<reference evidence="1 2" key="1">
    <citation type="submission" date="2023-01" db="EMBL/GenBank/DDBJ databases">
        <title>Genome sequence resource and annotation of Enterobacter ludwigii, an economically important pathogen of seedling wilt with strawberry.</title>
        <authorList>
            <person name="Xie Y."/>
        </authorList>
    </citation>
    <scope>NUCLEOTIDE SEQUENCE [LARGE SCALE GENOMIC DNA]</scope>
    <source>
        <strain evidence="1 2">CM-TZ4</strain>
        <plasmid evidence="1 2">unnamed1</plasmid>
    </source>
</reference>
<evidence type="ECO:0000313" key="1">
    <source>
        <dbReference type="EMBL" id="WCE15934.1"/>
    </source>
</evidence>
<dbReference type="AlphaFoldDB" id="A0AAX3LIY4"/>
<protein>
    <submittedName>
        <fullName evidence="1">Uncharacterized protein</fullName>
    </submittedName>
</protein>
<dbReference type="RefSeq" id="WP_265217089.1">
    <property type="nucleotide sequence ID" value="NZ_CP116348.1"/>
</dbReference>
<dbReference type="Proteomes" id="UP001210538">
    <property type="component" value="Plasmid unnamed1"/>
</dbReference>
<accession>A0AAX3LIY4</accession>